<evidence type="ECO:0000256" key="4">
    <source>
        <dbReference type="PROSITE-ProRule" id="PRU00169"/>
    </source>
</evidence>
<protein>
    <recommendedName>
        <fullName evidence="2">histidine kinase</fullName>
        <ecNumber evidence="2">2.7.13.3</ecNumber>
    </recommendedName>
</protein>
<name>A0A2Z3H4A5_9BACT</name>
<dbReference type="OrthoDB" id="9779069at2"/>
<dbReference type="Gene3D" id="3.40.50.2300">
    <property type="match status" value="2"/>
</dbReference>
<dbReference type="SUPFAM" id="SSF55874">
    <property type="entry name" value="ATPase domain of HSP90 chaperone/DNA topoisomerase II/histidine kinase"/>
    <property type="match status" value="1"/>
</dbReference>
<dbReference type="CDD" id="cd17534">
    <property type="entry name" value="REC_DC-like"/>
    <property type="match status" value="1"/>
</dbReference>
<evidence type="ECO:0000259" key="6">
    <source>
        <dbReference type="PROSITE" id="PS50110"/>
    </source>
</evidence>
<dbReference type="InterPro" id="IPR004358">
    <property type="entry name" value="Sig_transdc_His_kin-like_C"/>
</dbReference>
<comment type="catalytic activity">
    <reaction evidence="1">
        <text>ATP + protein L-histidine = ADP + protein N-phospho-L-histidine.</text>
        <dbReference type="EC" id="2.7.13.3"/>
    </reaction>
</comment>
<feature type="modified residue" description="4-aspartylphosphate" evidence="4">
    <location>
        <position position="55"/>
    </location>
</feature>
<evidence type="ECO:0000313" key="9">
    <source>
        <dbReference type="EMBL" id="AWM36444.1"/>
    </source>
</evidence>
<organism evidence="9 10">
    <name type="scientific">Gemmata obscuriglobus</name>
    <dbReference type="NCBI Taxonomy" id="114"/>
    <lineage>
        <taxon>Bacteria</taxon>
        <taxon>Pseudomonadati</taxon>
        <taxon>Planctomycetota</taxon>
        <taxon>Planctomycetia</taxon>
        <taxon>Gemmatales</taxon>
        <taxon>Gemmataceae</taxon>
        <taxon>Gemmata</taxon>
    </lineage>
</organism>
<dbReference type="InterPro" id="IPR036890">
    <property type="entry name" value="HATPase_C_sf"/>
</dbReference>
<evidence type="ECO:0000259" key="7">
    <source>
        <dbReference type="PROSITE" id="PS50112"/>
    </source>
</evidence>
<dbReference type="SMART" id="SM00387">
    <property type="entry name" value="HATPase_c"/>
    <property type="match status" value="1"/>
</dbReference>
<reference evidence="9 10" key="1">
    <citation type="submission" date="2018-01" db="EMBL/GenBank/DDBJ databases">
        <title>G. obscuriglobus.</title>
        <authorList>
            <person name="Franke J."/>
            <person name="Blomberg W."/>
            <person name="Selmecki A."/>
        </authorList>
    </citation>
    <scope>NUCLEOTIDE SEQUENCE [LARGE SCALE GENOMIC DNA]</scope>
    <source>
        <strain evidence="9 10">DSM 5831</strain>
    </source>
</reference>
<dbReference type="RefSeq" id="WP_109570809.1">
    <property type="nucleotide sequence ID" value="NZ_CP025958.1"/>
</dbReference>
<dbReference type="CDD" id="cd00130">
    <property type="entry name" value="PAS"/>
    <property type="match status" value="1"/>
</dbReference>
<dbReference type="InterPro" id="IPR005467">
    <property type="entry name" value="His_kinase_dom"/>
</dbReference>
<dbReference type="InterPro" id="IPR036097">
    <property type="entry name" value="HisK_dim/P_sf"/>
</dbReference>
<dbReference type="PROSITE" id="PS50109">
    <property type="entry name" value="HIS_KIN"/>
    <property type="match status" value="1"/>
</dbReference>
<dbReference type="InterPro" id="IPR000700">
    <property type="entry name" value="PAS-assoc_C"/>
</dbReference>
<dbReference type="InterPro" id="IPR001789">
    <property type="entry name" value="Sig_transdc_resp-reg_receiver"/>
</dbReference>
<dbReference type="Gene3D" id="3.30.450.20">
    <property type="entry name" value="PAS domain"/>
    <property type="match status" value="1"/>
</dbReference>
<dbReference type="Pfam" id="PF02518">
    <property type="entry name" value="HATPase_c"/>
    <property type="match status" value="1"/>
</dbReference>
<dbReference type="CDD" id="cd00082">
    <property type="entry name" value="HisKA"/>
    <property type="match status" value="1"/>
</dbReference>
<dbReference type="SUPFAM" id="SSF52172">
    <property type="entry name" value="CheY-like"/>
    <property type="match status" value="2"/>
</dbReference>
<gene>
    <name evidence="9" type="ORF">C1280_05025</name>
</gene>
<dbReference type="PANTHER" id="PTHR43065:SF42">
    <property type="entry name" value="TWO-COMPONENT SENSOR PPRA"/>
    <property type="match status" value="1"/>
</dbReference>
<dbReference type="InterPro" id="IPR003661">
    <property type="entry name" value="HisK_dim/P_dom"/>
</dbReference>
<keyword evidence="3 4" id="KW-0597">Phosphoprotein</keyword>
<evidence type="ECO:0000313" key="10">
    <source>
        <dbReference type="Proteomes" id="UP000245802"/>
    </source>
</evidence>
<dbReference type="PROSITE" id="PS50112">
    <property type="entry name" value="PAS"/>
    <property type="match status" value="1"/>
</dbReference>
<keyword evidence="9" id="KW-0808">Transferase</keyword>
<dbReference type="SMART" id="SM00091">
    <property type="entry name" value="PAS"/>
    <property type="match status" value="1"/>
</dbReference>
<dbReference type="SUPFAM" id="SSF47384">
    <property type="entry name" value="Homodimeric domain of signal transducing histidine kinase"/>
    <property type="match status" value="1"/>
</dbReference>
<dbReference type="KEGG" id="gog:C1280_05025"/>
<evidence type="ECO:0000256" key="3">
    <source>
        <dbReference type="ARBA" id="ARBA00022553"/>
    </source>
</evidence>
<dbReference type="Proteomes" id="UP000245802">
    <property type="component" value="Chromosome"/>
</dbReference>
<keyword evidence="10" id="KW-1185">Reference proteome</keyword>
<dbReference type="Gene3D" id="1.10.287.130">
    <property type="match status" value="1"/>
</dbReference>
<dbReference type="Pfam" id="PF08448">
    <property type="entry name" value="PAS_4"/>
    <property type="match status" value="1"/>
</dbReference>
<evidence type="ECO:0000259" key="8">
    <source>
        <dbReference type="PROSITE" id="PS50113"/>
    </source>
</evidence>
<dbReference type="EC" id="2.7.13.3" evidence="2"/>
<sequence length="633" mass="67095">MSPASVLVVEDERIIALGIQKRLTSMGYAVAGLAASGAEALERVAALRPDLVLMDIRLEGDMDGIEAAARVRGQFDLPVVYLTANSDPETLRRAKVTEPFGYVLKPYEDRDLQTALEMALYKHKMERRLRENERWLAATLGSIGDGVIATDEAGRVRFMNALAERLTGWPAAGAVGLPVAEVFPVAAERTREPVANPALDALSTGRPAALAEGTVLIRRDGAALPVDDSAAPICGPDGHVSGAVLVFRDATERRRMEEHLRQAAKMEAVGRLAGGIAHDFNNIMTVIAGFSDLILSDALHPADARAHLLEVKAASERAAGLTRQILAFSRKQTLLPCVLSLNTVLRDTAGMVRRLVGAHVEYVTEPDPRLGLVTADPAQLTQVVMNLALNARDAMPAGGTLTARTAPVRVGGAPGPIPGLPPGEYAVLEMADTGEGMSDEVRERIFEPFFTTKGPQSSGLGLSTVYGVIKQTGGDITVESALGRGTTFRVFLPVTAPTPEAATAVSPDRGTETVLVVDDDPGVRRVVTLLLSQKGYAVLDAGSGAEALELLAAANRPVHLLLTDVVMPEMSGGVLAERVRALRPGVRVLFVSGYSEDALVERGLAQATATLLAKPFTATALTRAVREAIDRPL</sequence>
<dbReference type="SMART" id="SM00388">
    <property type="entry name" value="HisKA"/>
    <property type="match status" value="1"/>
</dbReference>
<dbReference type="InterPro" id="IPR013656">
    <property type="entry name" value="PAS_4"/>
</dbReference>
<dbReference type="PROSITE" id="PS50113">
    <property type="entry name" value="PAC"/>
    <property type="match status" value="1"/>
</dbReference>
<dbReference type="EMBL" id="CP025958">
    <property type="protein sequence ID" value="AWM36444.1"/>
    <property type="molecule type" value="Genomic_DNA"/>
</dbReference>
<dbReference type="Gene3D" id="3.30.565.10">
    <property type="entry name" value="Histidine kinase-like ATPase, C-terminal domain"/>
    <property type="match status" value="1"/>
</dbReference>
<feature type="domain" description="PAC" evidence="8">
    <location>
        <begin position="210"/>
        <end position="262"/>
    </location>
</feature>
<accession>A0A2Z3H4A5</accession>
<evidence type="ECO:0000256" key="1">
    <source>
        <dbReference type="ARBA" id="ARBA00000085"/>
    </source>
</evidence>
<dbReference type="InterPro" id="IPR003594">
    <property type="entry name" value="HATPase_dom"/>
</dbReference>
<dbReference type="InterPro" id="IPR011006">
    <property type="entry name" value="CheY-like_superfamily"/>
</dbReference>
<feature type="domain" description="PAS" evidence="7">
    <location>
        <begin position="132"/>
        <end position="176"/>
    </location>
</feature>
<feature type="domain" description="Response regulatory" evidence="6">
    <location>
        <begin position="5"/>
        <end position="120"/>
    </location>
</feature>
<dbReference type="Pfam" id="PF00512">
    <property type="entry name" value="HisKA"/>
    <property type="match status" value="1"/>
</dbReference>
<keyword evidence="9" id="KW-0418">Kinase</keyword>
<evidence type="ECO:0000259" key="5">
    <source>
        <dbReference type="PROSITE" id="PS50109"/>
    </source>
</evidence>
<dbReference type="PRINTS" id="PR00344">
    <property type="entry name" value="BCTRLSENSOR"/>
</dbReference>
<dbReference type="SMART" id="SM00448">
    <property type="entry name" value="REC"/>
    <property type="match status" value="2"/>
</dbReference>
<evidence type="ECO:0000256" key="2">
    <source>
        <dbReference type="ARBA" id="ARBA00012438"/>
    </source>
</evidence>
<feature type="modified residue" description="4-aspartylphosphate" evidence="4">
    <location>
        <position position="564"/>
    </location>
</feature>
<dbReference type="Pfam" id="PF00072">
    <property type="entry name" value="Response_reg"/>
    <property type="match status" value="2"/>
</dbReference>
<dbReference type="PROSITE" id="PS50110">
    <property type="entry name" value="RESPONSE_REGULATORY"/>
    <property type="match status" value="2"/>
</dbReference>
<feature type="domain" description="Response regulatory" evidence="6">
    <location>
        <begin position="513"/>
        <end position="629"/>
    </location>
</feature>
<dbReference type="PANTHER" id="PTHR43065">
    <property type="entry name" value="SENSOR HISTIDINE KINASE"/>
    <property type="match status" value="1"/>
</dbReference>
<feature type="domain" description="Histidine kinase" evidence="5">
    <location>
        <begin position="275"/>
        <end position="496"/>
    </location>
</feature>
<dbReference type="GO" id="GO:0000155">
    <property type="term" value="F:phosphorelay sensor kinase activity"/>
    <property type="evidence" value="ECO:0007669"/>
    <property type="project" value="InterPro"/>
</dbReference>
<dbReference type="InterPro" id="IPR035965">
    <property type="entry name" value="PAS-like_dom_sf"/>
</dbReference>
<dbReference type="NCBIfam" id="TIGR00229">
    <property type="entry name" value="sensory_box"/>
    <property type="match status" value="1"/>
</dbReference>
<dbReference type="InterPro" id="IPR000014">
    <property type="entry name" value="PAS"/>
</dbReference>
<dbReference type="SUPFAM" id="SSF55785">
    <property type="entry name" value="PYP-like sensor domain (PAS domain)"/>
    <property type="match status" value="1"/>
</dbReference>
<dbReference type="AlphaFoldDB" id="A0A2Z3H4A5"/>
<proteinExistence type="predicted"/>